<accession>A0A026X2J6</accession>
<reference evidence="2 3" key="1">
    <citation type="journal article" date="2014" name="Curr. Biol.">
        <title>The genome of the clonal raider ant Cerapachys biroi.</title>
        <authorList>
            <person name="Oxley P.R."/>
            <person name="Ji L."/>
            <person name="Fetter-Pruneda I."/>
            <person name="McKenzie S.K."/>
            <person name="Li C."/>
            <person name="Hu H."/>
            <person name="Zhang G."/>
            <person name="Kronauer D.J."/>
        </authorList>
    </citation>
    <scope>NUCLEOTIDE SEQUENCE [LARGE SCALE GENOMIC DNA]</scope>
</reference>
<evidence type="ECO:0000256" key="1">
    <source>
        <dbReference type="SAM" id="MobiDB-lite"/>
    </source>
</evidence>
<dbReference type="AlphaFoldDB" id="A0A026X2J6"/>
<dbReference type="Proteomes" id="UP000053097">
    <property type="component" value="Unassembled WGS sequence"/>
</dbReference>
<dbReference type="EMBL" id="KK107024">
    <property type="protein sequence ID" value="EZA62226.1"/>
    <property type="molecule type" value="Genomic_DNA"/>
</dbReference>
<evidence type="ECO:0000313" key="3">
    <source>
        <dbReference type="Proteomes" id="UP000053097"/>
    </source>
</evidence>
<keyword evidence="3" id="KW-1185">Reference proteome</keyword>
<protein>
    <submittedName>
        <fullName evidence="2">Uncharacterized protein</fullName>
    </submittedName>
</protein>
<evidence type="ECO:0000313" key="2">
    <source>
        <dbReference type="EMBL" id="EZA62226.1"/>
    </source>
</evidence>
<name>A0A026X2J6_OOCBI</name>
<feature type="compositionally biased region" description="Polar residues" evidence="1">
    <location>
        <begin position="88"/>
        <end position="97"/>
    </location>
</feature>
<feature type="compositionally biased region" description="Basic and acidic residues" evidence="1">
    <location>
        <begin position="15"/>
        <end position="27"/>
    </location>
</feature>
<organism evidence="2 3">
    <name type="scientific">Ooceraea biroi</name>
    <name type="common">Clonal raider ant</name>
    <name type="synonym">Cerapachys biroi</name>
    <dbReference type="NCBI Taxonomy" id="2015173"/>
    <lineage>
        <taxon>Eukaryota</taxon>
        <taxon>Metazoa</taxon>
        <taxon>Ecdysozoa</taxon>
        <taxon>Arthropoda</taxon>
        <taxon>Hexapoda</taxon>
        <taxon>Insecta</taxon>
        <taxon>Pterygota</taxon>
        <taxon>Neoptera</taxon>
        <taxon>Endopterygota</taxon>
        <taxon>Hymenoptera</taxon>
        <taxon>Apocrita</taxon>
        <taxon>Aculeata</taxon>
        <taxon>Formicoidea</taxon>
        <taxon>Formicidae</taxon>
        <taxon>Dorylinae</taxon>
        <taxon>Ooceraea</taxon>
    </lineage>
</organism>
<gene>
    <name evidence="2" type="ORF">X777_00594</name>
</gene>
<feature type="region of interest" description="Disordered" evidence="1">
    <location>
        <begin position="1"/>
        <end position="50"/>
    </location>
</feature>
<feature type="region of interest" description="Disordered" evidence="1">
    <location>
        <begin position="70"/>
        <end position="104"/>
    </location>
</feature>
<proteinExistence type="predicted"/>
<sequence length="104" mass="11482">MSARRGYPSPTKKIVLRESPRDGERPRRSWSRSRCHPEGHLRLPPYSRRPYDLTTASRFLTRCCSCPLTEVGGAGGGGDDVGVDDSATRSQRLTTQRRGGGPLL</sequence>